<evidence type="ECO:0000313" key="3">
    <source>
        <dbReference type="Proteomes" id="UP000019494"/>
    </source>
</evidence>
<gene>
    <name evidence="2" type="ORF">N864_15310</name>
</gene>
<dbReference type="Pfam" id="PF05787">
    <property type="entry name" value="PhoX"/>
    <property type="match status" value="1"/>
</dbReference>
<keyword evidence="3" id="KW-1185">Reference proteome</keyword>
<protein>
    <submittedName>
        <fullName evidence="2">Uncharacterized protein</fullName>
    </submittedName>
</protein>
<dbReference type="InterPro" id="IPR008557">
    <property type="entry name" value="PhoX"/>
</dbReference>
<feature type="chain" id="PRO_5004924292" evidence="1">
    <location>
        <begin position="27"/>
        <end position="488"/>
    </location>
</feature>
<dbReference type="RefSeq" id="WP_034721504.1">
    <property type="nucleotide sequence ID" value="NZ_AWQS01000303.1"/>
</dbReference>
<evidence type="ECO:0000313" key="2">
    <source>
        <dbReference type="EMBL" id="EWT04206.1"/>
    </source>
</evidence>
<dbReference type="Proteomes" id="UP000019494">
    <property type="component" value="Unassembled WGS sequence"/>
</dbReference>
<name>W9GDC1_9MICO</name>
<organism evidence="2 3">
    <name type="scientific">Intrasporangium chromatireducens Q5-1</name>
    <dbReference type="NCBI Taxonomy" id="584657"/>
    <lineage>
        <taxon>Bacteria</taxon>
        <taxon>Bacillati</taxon>
        <taxon>Actinomycetota</taxon>
        <taxon>Actinomycetes</taxon>
        <taxon>Micrococcales</taxon>
        <taxon>Intrasporangiaceae</taxon>
        <taxon>Intrasporangium</taxon>
    </lineage>
</organism>
<comment type="caution">
    <text evidence="2">The sequence shown here is derived from an EMBL/GenBank/DDBJ whole genome shotgun (WGS) entry which is preliminary data.</text>
</comment>
<proteinExistence type="predicted"/>
<dbReference type="PATRIC" id="fig|584657.3.peg.3917"/>
<dbReference type="AlphaFoldDB" id="W9GDC1"/>
<dbReference type="OrthoDB" id="7974158at2"/>
<accession>W9GDC1</accession>
<evidence type="ECO:0000256" key="1">
    <source>
        <dbReference type="SAM" id="SignalP"/>
    </source>
</evidence>
<feature type="signal peptide" evidence="1">
    <location>
        <begin position="1"/>
        <end position="26"/>
    </location>
</feature>
<dbReference type="EMBL" id="AWQS01000303">
    <property type="protein sequence ID" value="EWT04206.1"/>
    <property type="molecule type" value="Genomic_DNA"/>
</dbReference>
<reference evidence="3" key="1">
    <citation type="submission" date="2013-08" db="EMBL/GenBank/DDBJ databases">
        <title>Intrasporangium oryzae NRRL B-24470.</title>
        <authorList>
            <person name="Liu H."/>
            <person name="Wang G."/>
        </authorList>
    </citation>
    <scope>NUCLEOTIDE SEQUENCE [LARGE SCALE GENOMIC DNA]</scope>
    <source>
        <strain evidence="3">Q5-1</strain>
    </source>
</reference>
<sequence length="488" mass="50470">MKRSTVAALAATTTCLGLVATGTAVAAPAQTGPSTTTSPYVQTVRPGVVTKSVLTVGDRVGDYRLAGTPDGLGAYDNGDGTFTLVMNHEFGATSGVVRDHGAAGAFISKWTVEKGSLRVRSGEDLVQQVKSWNGTAWENITTAFNRMCSADLADVSAFYDAATGKGTQTRIFLNGEEAGSEGRALAHVVDGPDAGTSYILPWLGKASWENVVAMPNTGDKTVVVGLDDSGGGQVYVYVGDKKSTGNDVERAGLTGGTLYGLAIDGVAAENDATTVGSGAGFRLIEIPAAAGLSGAQLEAKSKELGVSALARPEDGAWDPTNPGGFYFATTASFTGISRLWHLDFADAADVTAGGRATIAVASPAYDATKPQAEQEGPRMMDNITVNDRGQVLMQEDPGGNDYLAGVFQYDPTTGGAARIARFDAKRFAPGAANFITRDEESSGIIPVPFLGAGKYLFTAQVHAKTGDPETVEQGQLALLSVPPGQPVR</sequence>
<keyword evidence="1" id="KW-0732">Signal</keyword>